<keyword evidence="3" id="KW-1185">Reference proteome</keyword>
<name>A0A395IWT5_9HELO</name>
<comment type="caution">
    <text evidence="2">The sequence shown here is derived from an EMBL/GenBank/DDBJ whole genome shotgun (WGS) entry which is preliminary data.</text>
</comment>
<sequence length="111" mass="12548">MAQQARAKKANNEDAHWTPTVSQPRIHLFGKEHRCGTPERSQKSFSRQCRRRLMLIRINKVVIRRVIEEDEAESDGEAANGRPDPMEMRVGGPGKDEETDGDEPTGGHHGY</sequence>
<evidence type="ECO:0000313" key="2">
    <source>
        <dbReference type="EMBL" id="RAL64765.1"/>
    </source>
</evidence>
<evidence type="ECO:0000256" key="1">
    <source>
        <dbReference type="SAM" id="MobiDB-lite"/>
    </source>
</evidence>
<feature type="region of interest" description="Disordered" evidence="1">
    <location>
        <begin position="1"/>
        <end position="25"/>
    </location>
</feature>
<gene>
    <name evidence="2" type="ORF">DID88_001796</name>
</gene>
<reference evidence="2 3" key="1">
    <citation type="submission" date="2018-06" db="EMBL/GenBank/DDBJ databases">
        <title>Genome Sequence of the Brown Rot Fungal Pathogen Monilinia fructigena.</title>
        <authorList>
            <person name="Landi L."/>
            <person name="De Miccolis Angelini R.M."/>
            <person name="Pollastro S."/>
            <person name="Abate D."/>
            <person name="Faretra F."/>
            <person name="Romanazzi G."/>
        </authorList>
    </citation>
    <scope>NUCLEOTIDE SEQUENCE [LARGE SCALE GENOMIC DNA]</scope>
    <source>
        <strain evidence="2 3">Mfrg269</strain>
    </source>
</reference>
<accession>A0A395IWT5</accession>
<organism evidence="2 3">
    <name type="scientific">Monilinia fructigena</name>
    <dbReference type="NCBI Taxonomy" id="38457"/>
    <lineage>
        <taxon>Eukaryota</taxon>
        <taxon>Fungi</taxon>
        <taxon>Dikarya</taxon>
        <taxon>Ascomycota</taxon>
        <taxon>Pezizomycotina</taxon>
        <taxon>Leotiomycetes</taxon>
        <taxon>Helotiales</taxon>
        <taxon>Sclerotiniaceae</taxon>
        <taxon>Monilinia</taxon>
    </lineage>
</organism>
<protein>
    <submittedName>
        <fullName evidence="2">Uncharacterized protein</fullName>
    </submittedName>
</protein>
<dbReference type="EMBL" id="QKRW01000013">
    <property type="protein sequence ID" value="RAL64765.1"/>
    <property type="molecule type" value="Genomic_DNA"/>
</dbReference>
<dbReference type="AlphaFoldDB" id="A0A395IWT5"/>
<evidence type="ECO:0000313" key="3">
    <source>
        <dbReference type="Proteomes" id="UP000249056"/>
    </source>
</evidence>
<feature type="region of interest" description="Disordered" evidence="1">
    <location>
        <begin position="68"/>
        <end position="111"/>
    </location>
</feature>
<proteinExistence type="predicted"/>
<dbReference type="Proteomes" id="UP000249056">
    <property type="component" value="Unassembled WGS sequence"/>
</dbReference>